<keyword evidence="2" id="KW-1185">Reference proteome</keyword>
<reference evidence="1 2" key="1">
    <citation type="journal article" date="2018" name="Mol. Biol. Evol.">
        <title>Broad Genomic Sampling Reveals a Smut Pathogenic Ancestry of the Fungal Clade Ustilaginomycotina.</title>
        <authorList>
            <person name="Kijpornyongpan T."/>
            <person name="Mondo S.J."/>
            <person name="Barry K."/>
            <person name="Sandor L."/>
            <person name="Lee J."/>
            <person name="Lipzen A."/>
            <person name="Pangilinan J."/>
            <person name="LaButti K."/>
            <person name="Hainaut M."/>
            <person name="Henrissat B."/>
            <person name="Grigoriev I.V."/>
            <person name="Spatafora J.W."/>
            <person name="Aime M.C."/>
        </authorList>
    </citation>
    <scope>NUCLEOTIDE SEQUENCE [LARGE SCALE GENOMIC DNA]</scope>
    <source>
        <strain evidence="1 2">SA 807</strain>
    </source>
</reference>
<evidence type="ECO:0000313" key="1">
    <source>
        <dbReference type="EMBL" id="PWN50911.1"/>
    </source>
</evidence>
<organism evidence="1 2">
    <name type="scientific">Violaceomyces palustris</name>
    <dbReference type="NCBI Taxonomy" id="1673888"/>
    <lineage>
        <taxon>Eukaryota</taxon>
        <taxon>Fungi</taxon>
        <taxon>Dikarya</taxon>
        <taxon>Basidiomycota</taxon>
        <taxon>Ustilaginomycotina</taxon>
        <taxon>Ustilaginomycetes</taxon>
        <taxon>Violaceomycetales</taxon>
        <taxon>Violaceomycetaceae</taxon>
        <taxon>Violaceomyces</taxon>
    </lineage>
</organism>
<accession>A0ACD0NYQ4</accession>
<gene>
    <name evidence="1" type="ORF">IE53DRAFT_74566</name>
</gene>
<dbReference type="EMBL" id="KZ819887">
    <property type="protein sequence ID" value="PWN50911.1"/>
    <property type="molecule type" value="Genomic_DNA"/>
</dbReference>
<protein>
    <submittedName>
        <fullName evidence="1">Uncharacterized protein</fullName>
    </submittedName>
</protein>
<sequence>MEKPVLDLFTSIGGLEGAEAVDLGGGRSLSTGVAPQGLQQQQQEHQHQQPPEAPCIARLTYSAPYQALRAIRRNGEIVSGACIVGVRWEDDNLHQISLTGGIDAPFFGGGPITSSPSLSSNLGQVSHGDGVGVGGPSAGVGSGGMSPFRGVSLFGSSSSNAGGGGGGGFLMGSKDPSEIIAKKAGRGDGKQANNPTSSSTKEPSSQGFVGRIADGIFGW</sequence>
<dbReference type="Proteomes" id="UP000245626">
    <property type="component" value="Unassembled WGS sequence"/>
</dbReference>
<name>A0ACD0NYQ4_9BASI</name>
<proteinExistence type="predicted"/>
<evidence type="ECO:0000313" key="2">
    <source>
        <dbReference type="Proteomes" id="UP000245626"/>
    </source>
</evidence>